<evidence type="ECO:0000259" key="3">
    <source>
        <dbReference type="Pfam" id="PF26337"/>
    </source>
</evidence>
<dbReference type="PIRSF" id="PIRSF007023">
    <property type="entry name" value="UDP-Galf_transf"/>
    <property type="match status" value="1"/>
</dbReference>
<name>A0ABW4BIN4_9LACO</name>
<organism evidence="4 5">
    <name type="scientific">Lacticaseibacillus suilingensis</name>
    <dbReference type="NCBI Taxonomy" id="2799577"/>
    <lineage>
        <taxon>Bacteria</taxon>
        <taxon>Bacillati</taxon>
        <taxon>Bacillota</taxon>
        <taxon>Bacilli</taxon>
        <taxon>Lactobacillales</taxon>
        <taxon>Lactobacillaceae</taxon>
        <taxon>Lacticaseibacillus</taxon>
    </lineage>
</organism>
<comment type="caution">
    <text evidence="4">The sequence shown here is derived from an EMBL/GenBank/DDBJ whole genome shotgun (WGS) entry which is preliminary data.</text>
</comment>
<keyword evidence="1" id="KW-0808">Transferase</keyword>
<accession>A0ABW4BIN4</accession>
<dbReference type="EMBL" id="JBHTOA010000045">
    <property type="protein sequence ID" value="MFD1399871.1"/>
    <property type="molecule type" value="Genomic_DNA"/>
</dbReference>
<evidence type="ECO:0000313" key="5">
    <source>
        <dbReference type="Proteomes" id="UP001597199"/>
    </source>
</evidence>
<dbReference type="InterPro" id="IPR058592">
    <property type="entry name" value="Gtf3_C"/>
</dbReference>
<evidence type="ECO:0000259" key="2">
    <source>
        <dbReference type="Pfam" id="PF26334"/>
    </source>
</evidence>
<evidence type="ECO:0000256" key="1">
    <source>
        <dbReference type="ARBA" id="ARBA00022679"/>
    </source>
</evidence>
<proteinExistence type="predicted"/>
<dbReference type="Pfam" id="PF26334">
    <property type="entry name" value="Gtf3_N"/>
    <property type="match status" value="1"/>
</dbReference>
<reference evidence="5" key="1">
    <citation type="journal article" date="2019" name="Int. J. Syst. Evol. Microbiol.">
        <title>The Global Catalogue of Microorganisms (GCM) 10K type strain sequencing project: providing services to taxonomists for standard genome sequencing and annotation.</title>
        <authorList>
            <consortium name="The Broad Institute Genomics Platform"/>
            <consortium name="The Broad Institute Genome Sequencing Center for Infectious Disease"/>
            <person name="Wu L."/>
            <person name="Ma J."/>
        </authorList>
    </citation>
    <scope>NUCLEOTIDE SEQUENCE [LARGE SCALE GENOMIC DNA]</scope>
    <source>
        <strain evidence="5">CCM 9110</strain>
    </source>
</reference>
<gene>
    <name evidence="4" type="ORF">ACFQ41_11175</name>
</gene>
<sequence length="339" mass="37652">MNYIISPLQAASDQAVVKPKEDVAHYLQQIGFQPLWYNRFIKFEGDGDWAGRIEGMLGPVQAGDVVIYQTPTYADITIEKYIIEAVHQRHAKIVAFVHDVEYLRYPELYPKVEWLDYLNSFDVVMVSTTPMAAAIKADGVKRPIIISGPWGYVEPMTYHQPSFSRSLHYAGNLMKWKSGFLRHVPASLDVQVYGSENGQTNLSYPLGPGVTYHGTMSQAQLGLKLTHGFGLIWDEDDQGHYAAYARINQAHKFSLYLALGLPVIANRESAIGAYIEQNQVGLVVDHLNQLPDVTAAQTEATYGPLVDQVKALTALIRAGRHTQLAALKAVLAAHDITSE</sequence>
<feature type="domain" description="Glucosyltransferase 3-like C-terminal" evidence="3">
    <location>
        <begin position="167"/>
        <end position="328"/>
    </location>
</feature>
<dbReference type="Pfam" id="PF26337">
    <property type="entry name" value="Gtf3_C"/>
    <property type="match status" value="1"/>
</dbReference>
<protein>
    <submittedName>
        <fullName evidence="4">Galactofuranosyltransferase</fullName>
    </submittedName>
</protein>
<dbReference type="InterPro" id="IPR058591">
    <property type="entry name" value="Gtf3_N"/>
</dbReference>
<keyword evidence="5" id="KW-1185">Reference proteome</keyword>
<dbReference type="Gene3D" id="3.40.50.2000">
    <property type="entry name" value="Glycogen Phosphorylase B"/>
    <property type="match status" value="2"/>
</dbReference>
<dbReference type="Proteomes" id="UP001597199">
    <property type="component" value="Unassembled WGS sequence"/>
</dbReference>
<dbReference type="RefSeq" id="WP_204119549.1">
    <property type="nucleotide sequence ID" value="NZ_BOLV01000017.1"/>
</dbReference>
<feature type="domain" description="Glucosyltransferase 3-like N-terminal" evidence="2">
    <location>
        <begin position="2"/>
        <end position="147"/>
    </location>
</feature>
<evidence type="ECO:0000313" key="4">
    <source>
        <dbReference type="EMBL" id="MFD1399871.1"/>
    </source>
</evidence>